<evidence type="ECO:0000313" key="2">
    <source>
        <dbReference type="EMBL" id="MPQ61034.1"/>
    </source>
</evidence>
<evidence type="ECO:0000313" key="3">
    <source>
        <dbReference type="Proteomes" id="UP000342249"/>
    </source>
</evidence>
<feature type="transmembrane region" description="Helical" evidence="1">
    <location>
        <begin position="57"/>
        <end position="77"/>
    </location>
</feature>
<dbReference type="AlphaFoldDB" id="A0A5N7IX30"/>
<reference evidence="2 3" key="1">
    <citation type="journal article" date="2019" name="Lett. Appl. Microbiol.">
        <title>A case of 'blown pack' spoilage of vacuum-packaged pork likely associated with Clostridium estertheticum in Canada.</title>
        <authorList>
            <person name="Zhang P."/>
            <person name="Ward P."/>
            <person name="McMullen L.M."/>
            <person name="Yang X."/>
        </authorList>
    </citation>
    <scope>NUCLEOTIDE SEQUENCE [LARGE SCALE GENOMIC DNA]</scope>
    <source>
        <strain evidence="2 3">MA19</strain>
    </source>
</reference>
<dbReference type="Proteomes" id="UP000342249">
    <property type="component" value="Unassembled WGS sequence"/>
</dbReference>
<keyword evidence="1" id="KW-1133">Transmembrane helix</keyword>
<feature type="transmembrane region" description="Helical" evidence="1">
    <location>
        <begin position="143"/>
        <end position="164"/>
    </location>
</feature>
<evidence type="ECO:0000256" key="1">
    <source>
        <dbReference type="SAM" id="Phobius"/>
    </source>
</evidence>
<feature type="transmembrane region" description="Helical" evidence="1">
    <location>
        <begin position="210"/>
        <end position="230"/>
    </location>
</feature>
<dbReference type="EMBL" id="SPSF01000012">
    <property type="protein sequence ID" value="MPQ61034.1"/>
    <property type="molecule type" value="Genomic_DNA"/>
</dbReference>
<sequence length="244" mass="28289">MIKFYLKFQNNMLTKNLLYIVTYLVIFFNIIIRIMPDKFIPLYNGVAGGGNIIPQNLYVYCDVYLLMLFIILIFFFLGSDFNNSMEEIALVVGGSRPNKFMIRKLGSILIMYTILYLISFFNIYFLYKGMIGANETLPPINEILLYSITTNIFVISLSIFVLLISRDIAVSTCLITAYYLIEEGLWKCKITQTNGILGHVYYYSDYGKGGIFKVKLIYMIISIILLFLSYKISQRKINFKIHHS</sequence>
<name>A0A5N7IX30_9CLOT</name>
<organism evidence="2 3">
    <name type="scientific">Clostridium estertheticum</name>
    <dbReference type="NCBI Taxonomy" id="238834"/>
    <lineage>
        <taxon>Bacteria</taxon>
        <taxon>Bacillati</taxon>
        <taxon>Bacillota</taxon>
        <taxon>Clostridia</taxon>
        <taxon>Eubacteriales</taxon>
        <taxon>Clostridiaceae</taxon>
        <taxon>Clostridium</taxon>
    </lineage>
</organism>
<gene>
    <name evidence="2" type="ORF">E4V82_02745</name>
</gene>
<proteinExistence type="predicted"/>
<keyword evidence="1" id="KW-0812">Transmembrane</keyword>
<feature type="transmembrane region" description="Helical" evidence="1">
    <location>
        <begin position="105"/>
        <end position="127"/>
    </location>
</feature>
<dbReference type="RefSeq" id="WP_084647330.1">
    <property type="nucleotide sequence ID" value="NZ_CP086249.1"/>
</dbReference>
<keyword evidence="1" id="KW-0472">Membrane</keyword>
<accession>A0A5N7IX30</accession>
<comment type="caution">
    <text evidence="2">The sequence shown here is derived from an EMBL/GenBank/DDBJ whole genome shotgun (WGS) entry which is preliminary data.</text>
</comment>
<protein>
    <submittedName>
        <fullName evidence="2">Uncharacterized protein</fullName>
    </submittedName>
</protein>
<feature type="transmembrane region" description="Helical" evidence="1">
    <location>
        <begin position="17"/>
        <end position="36"/>
    </location>
</feature>